<comment type="caution">
    <text evidence="2">The sequence shown here is derived from an EMBL/GenBank/DDBJ whole genome shotgun (WGS) entry which is preliminary data.</text>
</comment>
<dbReference type="EMBL" id="MHNB01000021">
    <property type="protein sequence ID" value="OGZ36805.1"/>
    <property type="molecule type" value="Genomic_DNA"/>
</dbReference>
<accession>A0A1G2FFG1</accession>
<name>A0A1G2FFG1_9BACT</name>
<sequence>MNFKKSREIFSFPGAPKEEQERFQEQGEELGRKRVEADQRSPEFKEHKEFLDKVDFKLLQEIFRELAEKSSLDPKQMNFLGPERIVDGSFGNIGEYNSYKNIIGLSHWNIEKNAEQENLDIYLLTLKTLIHEETHATSRIECYQDMQLKNIAREKMGFAQAVRETTEQGSRWKIFFFDFNEGITEKICREVMREYSIRSQSINHQAVEKFLELSPIYKDAREMVDTIISVFAKKTGFSPDFIWKGFIRGLYQGDDLYKKELYDLFEETLGVSSVDALARGELPIGTQKDQVDLSAKTKESTKLKERLIKIFQRMRHIQTKKVV</sequence>
<dbReference type="Proteomes" id="UP000177061">
    <property type="component" value="Unassembled WGS sequence"/>
</dbReference>
<feature type="region of interest" description="Disordered" evidence="1">
    <location>
        <begin position="1"/>
        <end position="41"/>
    </location>
</feature>
<proteinExistence type="predicted"/>
<gene>
    <name evidence="2" type="ORF">A3J64_02570</name>
</gene>
<evidence type="ECO:0000313" key="2">
    <source>
        <dbReference type="EMBL" id="OGZ36805.1"/>
    </source>
</evidence>
<organism evidence="2 3">
    <name type="scientific">Candidatus Portnoybacteria bacterium RIFCSPHIGHO2_12_FULL_38_9</name>
    <dbReference type="NCBI Taxonomy" id="1801997"/>
    <lineage>
        <taxon>Bacteria</taxon>
        <taxon>Candidatus Portnoyibacteriota</taxon>
    </lineage>
</organism>
<feature type="compositionally biased region" description="Basic and acidic residues" evidence="1">
    <location>
        <begin position="16"/>
        <end position="41"/>
    </location>
</feature>
<evidence type="ECO:0000256" key="1">
    <source>
        <dbReference type="SAM" id="MobiDB-lite"/>
    </source>
</evidence>
<evidence type="ECO:0000313" key="3">
    <source>
        <dbReference type="Proteomes" id="UP000177061"/>
    </source>
</evidence>
<protein>
    <submittedName>
        <fullName evidence="2">Uncharacterized protein</fullName>
    </submittedName>
</protein>
<dbReference type="AlphaFoldDB" id="A0A1G2FFG1"/>
<reference evidence="2 3" key="1">
    <citation type="journal article" date="2016" name="Nat. Commun.">
        <title>Thousands of microbial genomes shed light on interconnected biogeochemical processes in an aquifer system.</title>
        <authorList>
            <person name="Anantharaman K."/>
            <person name="Brown C.T."/>
            <person name="Hug L.A."/>
            <person name="Sharon I."/>
            <person name="Castelle C.J."/>
            <person name="Probst A.J."/>
            <person name="Thomas B.C."/>
            <person name="Singh A."/>
            <person name="Wilkins M.J."/>
            <person name="Karaoz U."/>
            <person name="Brodie E.L."/>
            <person name="Williams K.H."/>
            <person name="Hubbard S.S."/>
            <person name="Banfield J.F."/>
        </authorList>
    </citation>
    <scope>NUCLEOTIDE SEQUENCE [LARGE SCALE GENOMIC DNA]</scope>
</reference>
<dbReference type="STRING" id="1801997.A3J64_02570"/>